<name>A0A4S8KQ23_DENBC</name>
<dbReference type="AlphaFoldDB" id="A0A4S8KQ23"/>
<keyword evidence="3" id="KW-1185">Reference proteome</keyword>
<dbReference type="EMBL" id="ML180334">
    <property type="protein sequence ID" value="THU77797.1"/>
    <property type="molecule type" value="Genomic_DNA"/>
</dbReference>
<proteinExistence type="predicted"/>
<reference evidence="2 3" key="1">
    <citation type="journal article" date="2019" name="Nat. Ecol. Evol.">
        <title>Megaphylogeny resolves global patterns of mushroom evolution.</title>
        <authorList>
            <person name="Varga T."/>
            <person name="Krizsan K."/>
            <person name="Foldi C."/>
            <person name="Dima B."/>
            <person name="Sanchez-Garcia M."/>
            <person name="Sanchez-Ramirez S."/>
            <person name="Szollosi G.J."/>
            <person name="Szarkandi J.G."/>
            <person name="Papp V."/>
            <person name="Albert L."/>
            <person name="Andreopoulos W."/>
            <person name="Angelini C."/>
            <person name="Antonin V."/>
            <person name="Barry K.W."/>
            <person name="Bougher N.L."/>
            <person name="Buchanan P."/>
            <person name="Buyck B."/>
            <person name="Bense V."/>
            <person name="Catcheside P."/>
            <person name="Chovatia M."/>
            <person name="Cooper J."/>
            <person name="Damon W."/>
            <person name="Desjardin D."/>
            <person name="Finy P."/>
            <person name="Geml J."/>
            <person name="Haridas S."/>
            <person name="Hughes K."/>
            <person name="Justo A."/>
            <person name="Karasinski D."/>
            <person name="Kautmanova I."/>
            <person name="Kiss B."/>
            <person name="Kocsube S."/>
            <person name="Kotiranta H."/>
            <person name="LaButti K.M."/>
            <person name="Lechner B.E."/>
            <person name="Liimatainen K."/>
            <person name="Lipzen A."/>
            <person name="Lukacs Z."/>
            <person name="Mihaltcheva S."/>
            <person name="Morgado L.N."/>
            <person name="Niskanen T."/>
            <person name="Noordeloos M.E."/>
            <person name="Ohm R.A."/>
            <person name="Ortiz-Santana B."/>
            <person name="Ovrebo C."/>
            <person name="Racz N."/>
            <person name="Riley R."/>
            <person name="Savchenko A."/>
            <person name="Shiryaev A."/>
            <person name="Soop K."/>
            <person name="Spirin V."/>
            <person name="Szebenyi C."/>
            <person name="Tomsovsky M."/>
            <person name="Tulloss R.E."/>
            <person name="Uehling J."/>
            <person name="Grigoriev I.V."/>
            <person name="Vagvolgyi C."/>
            <person name="Papp T."/>
            <person name="Martin F.M."/>
            <person name="Miettinen O."/>
            <person name="Hibbett D.S."/>
            <person name="Nagy L.G."/>
        </authorList>
    </citation>
    <scope>NUCLEOTIDE SEQUENCE [LARGE SCALE GENOMIC DNA]</scope>
    <source>
        <strain evidence="2 3">CBS 962.96</strain>
    </source>
</reference>
<keyword evidence="1" id="KW-0812">Transmembrane</keyword>
<dbReference type="Proteomes" id="UP000297245">
    <property type="component" value="Unassembled WGS sequence"/>
</dbReference>
<organism evidence="2 3">
    <name type="scientific">Dendrothele bispora (strain CBS 962.96)</name>
    <dbReference type="NCBI Taxonomy" id="1314807"/>
    <lineage>
        <taxon>Eukaryota</taxon>
        <taxon>Fungi</taxon>
        <taxon>Dikarya</taxon>
        <taxon>Basidiomycota</taxon>
        <taxon>Agaricomycotina</taxon>
        <taxon>Agaricomycetes</taxon>
        <taxon>Agaricomycetidae</taxon>
        <taxon>Agaricales</taxon>
        <taxon>Agaricales incertae sedis</taxon>
        <taxon>Dendrothele</taxon>
    </lineage>
</organism>
<evidence type="ECO:0000256" key="1">
    <source>
        <dbReference type="SAM" id="Phobius"/>
    </source>
</evidence>
<evidence type="ECO:0000313" key="3">
    <source>
        <dbReference type="Proteomes" id="UP000297245"/>
    </source>
</evidence>
<sequence length="72" mass="8346">MGYQCTTKGLRKTKEDQADTCIREVSPAEGKRENQKNIPVTYKYVYHWAYVFSYMGIYGAFSFFAKICTIPT</sequence>
<keyword evidence="1" id="KW-0472">Membrane</keyword>
<protein>
    <submittedName>
        <fullName evidence="2">Uncharacterized protein</fullName>
    </submittedName>
</protein>
<accession>A0A4S8KQ23</accession>
<feature type="transmembrane region" description="Helical" evidence="1">
    <location>
        <begin position="45"/>
        <end position="65"/>
    </location>
</feature>
<keyword evidence="1" id="KW-1133">Transmembrane helix</keyword>
<gene>
    <name evidence="2" type="ORF">K435DRAFT_78077</name>
</gene>
<evidence type="ECO:0000313" key="2">
    <source>
        <dbReference type="EMBL" id="THU77797.1"/>
    </source>
</evidence>